<dbReference type="SUPFAM" id="SSF103481">
    <property type="entry name" value="Multidrug resistance efflux transporter EmrE"/>
    <property type="match status" value="2"/>
</dbReference>
<evidence type="ECO:0000313" key="9">
    <source>
        <dbReference type="Proteomes" id="UP000734854"/>
    </source>
</evidence>
<evidence type="ECO:0000256" key="6">
    <source>
        <dbReference type="SAM" id="Phobius"/>
    </source>
</evidence>
<comment type="similarity">
    <text evidence="2">Belongs to the drug/metabolite transporter (DMT) superfamily. Plant drug/metabolite exporter (P-DME) (TC 2.A.7.4) family.</text>
</comment>
<protein>
    <recommendedName>
        <fullName evidence="7">EamA domain-containing protein</fullName>
    </recommendedName>
</protein>
<sequence>MALAVDSDGSGRGFGGGEIHVVEMAAESSSAVDEVSPLLTADGSGDERPRMTIFSVSYPRKKPAKESAYSSTDPEINFLVQIVSWIWSGSRHSGILCVCSSSIIYSIIEVLLDIFPDRSSPVYQTLFTRCSILFIVSLLWLRRTGHPLCIPTHAKTILLLRSLTGSVSLLSFIYSVQNLPVSYAVMLNFATPIMASLGAIIILREKLPLPYIGGLVCSFLGLFLIFQPVLLMGGDSVANGEKHALFAILIGIFSTILGGVSYCLVRAGAKATDQPMYTVLSFAILALPLSAILILVNQNNDVNTLTRVNEACCFRSKRYAFEYLLFRIDLTSVLLSGSALLSKHILIANCIKLYFFLFKLQFQEFVVPDLFTFLLAITLGVLAFLAEVLLARGLHLDKIAKTTNVLYLKVLLSQMWSLTFKGASPTLNKLIGCLLILASICGTSYIALEKEND</sequence>
<comment type="subcellular location">
    <subcellularLocation>
        <location evidence="1">Membrane</location>
        <topology evidence="1">Multi-pass membrane protein</topology>
    </subcellularLocation>
</comment>
<dbReference type="Proteomes" id="UP000734854">
    <property type="component" value="Unassembled WGS sequence"/>
</dbReference>
<evidence type="ECO:0000313" key="8">
    <source>
        <dbReference type="EMBL" id="KAG6509156.1"/>
    </source>
</evidence>
<dbReference type="PANTHER" id="PTHR22911:SF6">
    <property type="entry name" value="SOLUTE CARRIER FAMILY 35 MEMBER G1"/>
    <property type="match status" value="1"/>
</dbReference>
<dbReference type="Pfam" id="PF00892">
    <property type="entry name" value="EamA"/>
    <property type="match status" value="1"/>
</dbReference>
<feature type="transmembrane region" description="Helical" evidence="6">
    <location>
        <begin position="181"/>
        <end position="202"/>
    </location>
</feature>
<comment type="caution">
    <text evidence="8">The sequence shown here is derived from an EMBL/GenBank/DDBJ whole genome shotgun (WGS) entry which is preliminary data.</text>
</comment>
<dbReference type="InterPro" id="IPR000620">
    <property type="entry name" value="EamA_dom"/>
</dbReference>
<keyword evidence="5 6" id="KW-0472">Membrane</keyword>
<accession>A0A8J5GJL4</accession>
<feature type="transmembrane region" description="Helical" evidence="6">
    <location>
        <begin position="370"/>
        <end position="394"/>
    </location>
</feature>
<keyword evidence="3 6" id="KW-0812">Transmembrane</keyword>
<dbReference type="PANTHER" id="PTHR22911">
    <property type="entry name" value="ACYL-MALONYL CONDENSING ENZYME-RELATED"/>
    <property type="match status" value="1"/>
</dbReference>
<evidence type="ECO:0000256" key="5">
    <source>
        <dbReference type="ARBA" id="ARBA00023136"/>
    </source>
</evidence>
<feature type="transmembrane region" description="Helical" evidence="6">
    <location>
        <begin position="243"/>
        <end position="265"/>
    </location>
</feature>
<evidence type="ECO:0000256" key="1">
    <source>
        <dbReference type="ARBA" id="ARBA00004141"/>
    </source>
</evidence>
<evidence type="ECO:0000256" key="3">
    <source>
        <dbReference type="ARBA" id="ARBA00022692"/>
    </source>
</evidence>
<organism evidence="8 9">
    <name type="scientific">Zingiber officinale</name>
    <name type="common">Ginger</name>
    <name type="synonym">Amomum zingiber</name>
    <dbReference type="NCBI Taxonomy" id="94328"/>
    <lineage>
        <taxon>Eukaryota</taxon>
        <taxon>Viridiplantae</taxon>
        <taxon>Streptophyta</taxon>
        <taxon>Embryophyta</taxon>
        <taxon>Tracheophyta</taxon>
        <taxon>Spermatophyta</taxon>
        <taxon>Magnoliopsida</taxon>
        <taxon>Liliopsida</taxon>
        <taxon>Zingiberales</taxon>
        <taxon>Zingiberaceae</taxon>
        <taxon>Zingiber</taxon>
    </lineage>
</organism>
<evidence type="ECO:0000259" key="7">
    <source>
        <dbReference type="Pfam" id="PF00892"/>
    </source>
</evidence>
<keyword evidence="4 6" id="KW-1133">Transmembrane helix</keyword>
<evidence type="ECO:0000256" key="4">
    <source>
        <dbReference type="ARBA" id="ARBA00022989"/>
    </source>
</evidence>
<reference evidence="8 9" key="1">
    <citation type="submission" date="2020-08" db="EMBL/GenBank/DDBJ databases">
        <title>Plant Genome Project.</title>
        <authorList>
            <person name="Zhang R.-G."/>
        </authorList>
    </citation>
    <scope>NUCLEOTIDE SEQUENCE [LARGE SCALE GENOMIC DNA]</scope>
    <source>
        <tissue evidence="8">Rhizome</tissue>
    </source>
</reference>
<name>A0A8J5GJL4_ZINOF</name>
<feature type="transmembrane region" description="Helical" evidence="6">
    <location>
        <begin position="333"/>
        <end position="358"/>
    </location>
</feature>
<proteinExistence type="inferred from homology"/>
<dbReference type="AlphaFoldDB" id="A0A8J5GJL4"/>
<feature type="transmembrane region" description="Helical" evidence="6">
    <location>
        <begin position="209"/>
        <end position="231"/>
    </location>
</feature>
<dbReference type="InterPro" id="IPR037185">
    <property type="entry name" value="EmrE-like"/>
</dbReference>
<feature type="domain" description="EamA" evidence="7">
    <location>
        <begin position="93"/>
        <end position="226"/>
    </location>
</feature>
<dbReference type="EMBL" id="JACMSC010000009">
    <property type="protein sequence ID" value="KAG6509156.1"/>
    <property type="molecule type" value="Genomic_DNA"/>
</dbReference>
<feature type="transmembrane region" description="Helical" evidence="6">
    <location>
        <begin position="94"/>
        <end position="115"/>
    </location>
</feature>
<feature type="transmembrane region" description="Helical" evidence="6">
    <location>
        <begin position="121"/>
        <end position="141"/>
    </location>
</feature>
<dbReference type="GO" id="GO:0016020">
    <property type="term" value="C:membrane"/>
    <property type="evidence" value="ECO:0007669"/>
    <property type="project" value="UniProtKB-SubCell"/>
</dbReference>
<evidence type="ECO:0000256" key="2">
    <source>
        <dbReference type="ARBA" id="ARBA00007635"/>
    </source>
</evidence>
<gene>
    <name evidence="8" type="ORF">ZIOFF_034547</name>
</gene>
<feature type="transmembrane region" description="Helical" evidence="6">
    <location>
        <begin position="430"/>
        <end position="448"/>
    </location>
</feature>
<feature type="transmembrane region" description="Helical" evidence="6">
    <location>
        <begin position="153"/>
        <end position="175"/>
    </location>
</feature>
<feature type="transmembrane region" description="Helical" evidence="6">
    <location>
        <begin position="277"/>
        <end position="296"/>
    </location>
</feature>
<keyword evidence="9" id="KW-1185">Reference proteome</keyword>